<dbReference type="GO" id="GO:0003676">
    <property type="term" value="F:nucleic acid binding"/>
    <property type="evidence" value="ECO:0007669"/>
    <property type="project" value="InterPro"/>
</dbReference>
<dbReference type="Gene3D" id="3.30.420.10">
    <property type="entry name" value="Ribonuclease H-like superfamily/Ribonuclease H"/>
    <property type="match status" value="1"/>
</dbReference>
<dbReference type="PANTHER" id="PTHR47326:SF1">
    <property type="entry name" value="HTH PSQ-TYPE DOMAIN-CONTAINING PROTEIN"/>
    <property type="match status" value="1"/>
</dbReference>
<dbReference type="EMBL" id="NEVH01001338">
    <property type="protein sequence ID" value="PNF43057.1"/>
    <property type="molecule type" value="Genomic_DNA"/>
</dbReference>
<organism evidence="1 2">
    <name type="scientific">Cryptotermes secundus</name>
    <dbReference type="NCBI Taxonomy" id="105785"/>
    <lineage>
        <taxon>Eukaryota</taxon>
        <taxon>Metazoa</taxon>
        <taxon>Ecdysozoa</taxon>
        <taxon>Arthropoda</taxon>
        <taxon>Hexapoda</taxon>
        <taxon>Insecta</taxon>
        <taxon>Pterygota</taxon>
        <taxon>Neoptera</taxon>
        <taxon>Polyneoptera</taxon>
        <taxon>Dictyoptera</taxon>
        <taxon>Blattodea</taxon>
        <taxon>Blattoidea</taxon>
        <taxon>Termitoidae</taxon>
        <taxon>Kalotermitidae</taxon>
        <taxon>Cryptotermitinae</taxon>
        <taxon>Cryptotermes</taxon>
    </lineage>
</organism>
<dbReference type="Proteomes" id="UP000235965">
    <property type="component" value="Unassembled WGS sequence"/>
</dbReference>
<dbReference type="InterPro" id="IPR036397">
    <property type="entry name" value="RNaseH_sf"/>
</dbReference>
<gene>
    <name evidence="1" type="ORF">B7P43_G04738</name>
</gene>
<dbReference type="STRING" id="105785.A0A2J7RQF3"/>
<reference evidence="1 2" key="1">
    <citation type="submission" date="2017-12" db="EMBL/GenBank/DDBJ databases">
        <title>Hemimetabolous genomes reveal molecular basis of termite eusociality.</title>
        <authorList>
            <person name="Harrison M.C."/>
            <person name="Jongepier E."/>
            <person name="Robertson H.M."/>
            <person name="Arning N."/>
            <person name="Bitard-Feildel T."/>
            <person name="Chao H."/>
            <person name="Childers C.P."/>
            <person name="Dinh H."/>
            <person name="Doddapaneni H."/>
            <person name="Dugan S."/>
            <person name="Gowin J."/>
            <person name="Greiner C."/>
            <person name="Han Y."/>
            <person name="Hu H."/>
            <person name="Hughes D.S.T."/>
            <person name="Huylmans A.-K."/>
            <person name="Kemena C."/>
            <person name="Kremer L.P.M."/>
            <person name="Lee S.L."/>
            <person name="Lopez-Ezquerra A."/>
            <person name="Mallet L."/>
            <person name="Monroy-Kuhn J.M."/>
            <person name="Moser A."/>
            <person name="Murali S.C."/>
            <person name="Muzny D.M."/>
            <person name="Otani S."/>
            <person name="Piulachs M.-D."/>
            <person name="Poelchau M."/>
            <person name="Qu J."/>
            <person name="Schaub F."/>
            <person name="Wada-Katsumata A."/>
            <person name="Worley K.C."/>
            <person name="Xie Q."/>
            <person name="Ylla G."/>
            <person name="Poulsen M."/>
            <person name="Gibbs R.A."/>
            <person name="Schal C."/>
            <person name="Richards S."/>
            <person name="Belles X."/>
            <person name="Korb J."/>
            <person name="Bornberg-Bauer E."/>
        </authorList>
    </citation>
    <scope>NUCLEOTIDE SEQUENCE [LARGE SCALE GENOMIC DNA]</scope>
    <source>
        <tissue evidence="1">Whole body</tissue>
    </source>
</reference>
<evidence type="ECO:0008006" key="3">
    <source>
        <dbReference type="Google" id="ProtNLM"/>
    </source>
</evidence>
<dbReference type="InParanoid" id="A0A2J7RQF3"/>
<dbReference type="OrthoDB" id="6770078at2759"/>
<proteinExistence type="predicted"/>
<evidence type="ECO:0000313" key="1">
    <source>
        <dbReference type="EMBL" id="PNF43057.1"/>
    </source>
</evidence>
<name>A0A2J7RQF3_9NEOP</name>
<keyword evidence="2" id="KW-1185">Reference proteome</keyword>
<sequence>MKLTPYHPRLIHVLNEDDFDRRLEFAELMLTKFQENPDLIRNIVWTDEAKFHTSGSVNRHNCVFWRPENPSATIEYDFQSPGVMVWGGVTYEGLIGPFFLEGCVTGEPYLKLLRESVIPELQRRENFDELWWQQDGAPPHFANIVRAFLHQVFPQRWIGRRGPVEWPARSPDITPPDFFLWGYLKDKVYANPIDSVKHLREVIVQEFNKVPVNMCRKACENVALRLQACVDLGGAQVDQHLENR</sequence>
<protein>
    <recommendedName>
        <fullName evidence="3">Tc1-like transposase DDE domain-containing protein</fullName>
    </recommendedName>
</protein>
<evidence type="ECO:0000313" key="2">
    <source>
        <dbReference type="Proteomes" id="UP000235965"/>
    </source>
</evidence>
<dbReference type="AlphaFoldDB" id="A0A2J7RQF3"/>
<dbReference type="PANTHER" id="PTHR47326">
    <property type="entry name" value="TRANSPOSABLE ELEMENT TC3 TRANSPOSASE-LIKE PROTEIN"/>
    <property type="match status" value="1"/>
</dbReference>
<comment type="caution">
    <text evidence="1">The sequence shown here is derived from an EMBL/GenBank/DDBJ whole genome shotgun (WGS) entry which is preliminary data.</text>
</comment>
<accession>A0A2J7RQF3</accession>